<dbReference type="PROSITE" id="PS50850">
    <property type="entry name" value="MFS"/>
    <property type="match status" value="1"/>
</dbReference>
<dbReference type="InterPro" id="IPR036259">
    <property type="entry name" value="MFS_trans_sf"/>
</dbReference>
<dbReference type="SUPFAM" id="SSF103473">
    <property type="entry name" value="MFS general substrate transporter"/>
    <property type="match status" value="1"/>
</dbReference>
<feature type="transmembrane region" description="Helical" evidence="6">
    <location>
        <begin position="370"/>
        <end position="390"/>
    </location>
</feature>
<dbReference type="EMBL" id="JBITMB010000007">
    <property type="protein sequence ID" value="MFI7443978.1"/>
    <property type="molecule type" value="Genomic_DNA"/>
</dbReference>
<evidence type="ECO:0000313" key="9">
    <source>
        <dbReference type="Proteomes" id="UP001612928"/>
    </source>
</evidence>
<comment type="caution">
    <text evidence="8">The sequence shown here is derived from an EMBL/GenBank/DDBJ whole genome shotgun (WGS) entry which is preliminary data.</text>
</comment>
<feature type="transmembrane region" description="Helical" evidence="6">
    <location>
        <begin position="279"/>
        <end position="296"/>
    </location>
</feature>
<evidence type="ECO:0000313" key="8">
    <source>
        <dbReference type="EMBL" id="MFI7443978.1"/>
    </source>
</evidence>
<sequence>MSVSAEVRPRLPAWLWALTFTTFTFATDDYMIAGILPALSGDLGVTEAAAGQLVTGFSLTFALAAPVASVVTASWPRRRLLTAALSLFVVANVAAAFTTSYPVLMGLRVLAALAAASVVPAAYAIAAQRAPDGRQGRYMALVMGGLTGSLVLGVPIGTWVGGVLGWQAAFGLGGLLGAVSLVAVRATLPGREPGLPEGARPRVSLRPLASAPVVLGLLGIVASVTGSMMLLTYLAPFLRDLAGAGPAELGWVFVMAGAAGFVGGQLGGRAADRWGADRALLAGVGGFTAVMGALTVCWWLRPLALVALLPPLLVWAAVSWWIPPPAQTRLLALAGPAGPQALALNSSAVYVGVSAGGVAGGIVLEMYGSGVLPAAAAMVELAALALFWTAGRLRP</sequence>
<evidence type="ECO:0000259" key="7">
    <source>
        <dbReference type="PROSITE" id="PS50850"/>
    </source>
</evidence>
<feature type="transmembrane region" description="Helical" evidence="6">
    <location>
        <begin position="166"/>
        <end position="188"/>
    </location>
</feature>
<evidence type="ECO:0000256" key="4">
    <source>
        <dbReference type="ARBA" id="ARBA00022989"/>
    </source>
</evidence>
<comment type="subcellular location">
    <subcellularLocation>
        <location evidence="1">Cell membrane</location>
        <topology evidence="1">Multi-pass membrane protein</topology>
    </subcellularLocation>
</comment>
<dbReference type="CDD" id="cd17324">
    <property type="entry name" value="MFS_NepI_like"/>
    <property type="match status" value="1"/>
</dbReference>
<proteinExistence type="predicted"/>
<keyword evidence="3 6" id="KW-0812">Transmembrane</keyword>
<dbReference type="Pfam" id="PF07690">
    <property type="entry name" value="MFS_1"/>
    <property type="match status" value="1"/>
</dbReference>
<feature type="transmembrane region" description="Helical" evidence="6">
    <location>
        <begin position="342"/>
        <end position="364"/>
    </location>
</feature>
<feature type="transmembrane region" description="Helical" evidence="6">
    <location>
        <begin position="105"/>
        <end position="126"/>
    </location>
</feature>
<dbReference type="InterPro" id="IPR050189">
    <property type="entry name" value="MFS_Efflux_Transporters"/>
</dbReference>
<evidence type="ECO:0000256" key="3">
    <source>
        <dbReference type="ARBA" id="ARBA00022692"/>
    </source>
</evidence>
<keyword evidence="2" id="KW-1003">Cell membrane</keyword>
<dbReference type="RefSeq" id="WP_397024177.1">
    <property type="nucleotide sequence ID" value="NZ_JBITMB010000007.1"/>
</dbReference>
<keyword evidence="9" id="KW-1185">Reference proteome</keyword>
<feature type="domain" description="Major facilitator superfamily (MFS) profile" evidence="7">
    <location>
        <begin position="14"/>
        <end position="394"/>
    </location>
</feature>
<dbReference type="PANTHER" id="PTHR43124:SF10">
    <property type="entry name" value="PURINE EFFLUX PUMP PBUE"/>
    <property type="match status" value="1"/>
</dbReference>
<evidence type="ECO:0000256" key="6">
    <source>
        <dbReference type="SAM" id="Phobius"/>
    </source>
</evidence>
<accession>A0ABW8ABF7</accession>
<feature type="transmembrane region" description="Helical" evidence="6">
    <location>
        <begin position="50"/>
        <end position="73"/>
    </location>
</feature>
<dbReference type="Proteomes" id="UP001612928">
    <property type="component" value="Unassembled WGS sequence"/>
</dbReference>
<organism evidence="8 9">
    <name type="scientific">Nonomuraea indica</name>
    <dbReference type="NCBI Taxonomy" id="1581193"/>
    <lineage>
        <taxon>Bacteria</taxon>
        <taxon>Bacillati</taxon>
        <taxon>Actinomycetota</taxon>
        <taxon>Actinomycetes</taxon>
        <taxon>Streptosporangiales</taxon>
        <taxon>Streptosporangiaceae</taxon>
        <taxon>Nonomuraea</taxon>
    </lineage>
</organism>
<keyword evidence="4 6" id="KW-1133">Transmembrane helix</keyword>
<keyword evidence="5 6" id="KW-0472">Membrane</keyword>
<evidence type="ECO:0000256" key="2">
    <source>
        <dbReference type="ARBA" id="ARBA00022475"/>
    </source>
</evidence>
<reference evidence="8 9" key="1">
    <citation type="submission" date="2024-10" db="EMBL/GenBank/DDBJ databases">
        <title>The Natural Products Discovery Center: Release of the First 8490 Sequenced Strains for Exploring Actinobacteria Biosynthetic Diversity.</title>
        <authorList>
            <person name="Kalkreuter E."/>
            <person name="Kautsar S.A."/>
            <person name="Yang D."/>
            <person name="Bader C.D."/>
            <person name="Teijaro C.N."/>
            <person name="Fluegel L."/>
            <person name="Davis C.M."/>
            <person name="Simpson J.R."/>
            <person name="Lauterbach L."/>
            <person name="Steele A.D."/>
            <person name="Gui C."/>
            <person name="Meng S."/>
            <person name="Li G."/>
            <person name="Viehrig K."/>
            <person name="Ye F."/>
            <person name="Su P."/>
            <person name="Kiefer A.F."/>
            <person name="Nichols A."/>
            <person name="Cepeda A.J."/>
            <person name="Yan W."/>
            <person name="Fan B."/>
            <person name="Jiang Y."/>
            <person name="Adhikari A."/>
            <person name="Zheng C.-J."/>
            <person name="Schuster L."/>
            <person name="Cowan T.M."/>
            <person name="Smanski M.J."/>
            <person name="Chevrette M.G."/>
            <person name="De Carvalho L.P.S."/>
            <person name="Shen B."/>
        </authorList>
    </citation>
    <scope>NUCLEOTIDE SEQUENCE [LARGE SCALE GENOMIC DNA]</scope>
    <source>
        <strain evidence="8 9">NPDC049503</strain>
    </source>
</reference>
<dbReference type="PANTHER" id="PTHR43124">
    <property type="entry name" value="PURINE EFFLUX PUMP PBUE"/>
    <property type="match status" value="1"/>
</dbReference>
<feature type="transmembrane region" description="Helical" evidence="6">
    <location>
        <begin position="80"/>
        <end position="99"/>
    </location>
</feature>
<name>A0ABW8ABF7_9ACTN</name>
<feature type="transmembrane region" description="Helical" evidence="6">
    <location>
        <begin position="209"/>
        <end position="237"/>
    </location>
</feature>
<gene>
    <name evidence="8" type="ORF">ACIBP5_28745</name>
</gene>
<feature type="transmembrane region" description="Helical" evidence="6">
    <location>
        <begin position="138"/>
        <end position="160"/>
    </location>
</feature>
<dbReference type="InterPro" id="IPR020846">
    <property type="entry name" value="MFS_dom"/>
</dbReference>
<dbReference type="InterPro" id="IPR011701">
    <property type="entry name" value="MFS"/>
</dbReference>
<evidence type="ECO:0000256" key="5">
    <source>
        <dbReference type="ARBA" id="ARBA00023136"/>
    </source>
</evidence>
<feature type="transmembrane region" description="Helical" evidence="6">
    <location>
        <begin position="249"/>
        <end position="267"/>
    </location>
</feature>
<feature type="transmembrane region" description="Helical" evidence="6">
    <location>
        <begin position="302"/>
        <end position="322"/>
    </location>
</feature>
<dbReference type="Gene3D" id="1.20.1250.20">
    <property type="entry name" value="MFS general substrate transporter like domains"/>
    <property type="match status" value="1"/>
</dbReference>
<protein>
    <submittedName>
        <fullName evidence="8">MFS transporter</fullName>
    </submittedName>
</protein>
<evidence type="ECO:0000256" key="1">
    <source>
        <dbReference type="ARBA" id="ARBA00004651"/>
    </source>
</evidence>